<organism evidence="6 7">
    <name type="scientific">Arachidicoccus ginsenosidivorans</name>
    <dbReference type="NCBI Taxonomy" id="496057"/>
    <lineage>
        <taxon>Bacteria</taxon>
        <taxon>Pseudomonadati</taxon>
        <taxon>Bacteroidota</taxon>
        <taxon>Chitinophagia</taxon>
        <taxon>Chitinophagales</taxon>
        <taxon>Chitinophagaceae</taxon>
        <taxon>Arachidicoccus</taxon>
    </lineage>
</organism>
<dbReference type="Gene3D" id="1.10.10.10">
    <property type="entry name" value="Winged helix-like DNA-binding domain superfamily/Winged helix DNA-binding domain"/>
    <property type="match status" value="1"/>
</dbReference>
<dbReference type="InterPro" id="IPR000792">
    <property type="entry name" value="Tscrpt_reg_LuxR_C"/>
</dbReference>
<keyword evidence="7" id="KW-1185">Reference proteome</keyword>
<proteinExistence type="inferred from homology"/>
<dbReference type="InterPro" id="IPR014284">
    <property type="entry name" value="RNA_pol_sigma-70_dom"/>
</dbReference>
<dbReference type="SMART" id="SM00421">
    <property type="entry name" value="HTH_LUXR"/>
    <property type="match status" value="1"/>
</dbReference>
<evidence type="ECO:0000313" key="7">
    <source>
        <dbReference type="Proteomes" id="UP000321291"/>
    </source>
</evidence>
<dbReference type="EMBL" id="CP042434">
    <property type="protein sequence ID" value="QEC70411.1"/>
    <property type="molecule type" value="Genomic_DNA"/>
</dbReference>
<accession>A0A5B8VH38</accession>
<keyword evidence="3" id="KW-0731">Sigma factor</keyword>
<feature type="domain" description="HTH luxR-type" evidence="5">
    <location>
        <begin position="121"/>
        <end position="181"/>
    </location>
</feature>
<evidence type="ECO:0000256" key="3">
    <source>
        <dbReference type="ARBA" id="ARBA00023082"/>
    </source>
</evidence>
<gene>
    <name evidence="6" type="ORF">FSB73_00475</name>
</gene>
<keyword evidence="4" id="KW-0804">Transcription</keyword>
<dbReference type="InterPro" id="IPR013325">
    <property type="entry name" value="RNA_pol_sigma_r2"/>
</dbReference>
<reference evidence="6 7" key="1">
    <citation type="journal article" date="2017" name="Int. J. Syst. Evol. Microbiol.">
        <title>Arachidicoccus ginsenosidivorans sp. nov., with ginsenoside-converting activity isolated from ginseng cultivating soil.</title>
        <authorList>
            <person name="Siddiqi M.Z."/>
            <person name="Aslam Z."/>
            <person name="Im W.T."/>
        </authorList>
    </citation>
    <scope>NUCLEOTIDE SEQUENCE [LARGE SCALE GENOMIC DNA]</scope>
    <source>
        <strain evidence="6 7">Gsoil 809</strain>
    </source>
</reference>
<dbReference type="GO" id="GO:0016987">
    <property type="term" value="F:sigma factor activity"/>
    <property type="evidence" value="ECO:0007669"/>
    <property type="project" value="UniProtKB-KW"/>
</dbReference>
<protein>
    <submittedName>
        <fullName evidence="6">RNA polymerase sigma factor</fullName>
    </submittedName>
</protein>
<dbReference type="Pfam" id="PF08281">
    <property type="entry name" value="Sigma70_r4_2"/>
    <property type="match status" value="1"/>
</dbReference>
<dbReference type="InterPro" id="IPR013324">
    <property type="entry name" value="RNA_pol_sigma_r3/r4-like"/>
</dbReference>
<dbReference type="AlphaFoldDB" id="A0A5B8VH38"/>
<dbReference type="GO" id="GO:0003677">
    <property type="term" value="F:DNA binding"/>
    <property type="evidence" value="ECO:0007669"/>
    <property type="project" value="InterPro"/>
</dbReference>
<dbReference type="PANTHER" id="PTHR43133:SF46">
    <property type="entry name" value="RNA POLYMERASE SIGMA-70 FACTOR ECF SUBFAMILY"/>
    <property type="match status" value="1"/>
</dbReference>
<dbReference type="SUPFAM" id="SSF88659">
    <property type="entry name" value="Sigma3 and sigma4 domains of RNA polymerase sigma factors"/>
    <property type="match status" value="1"/>
</dbReference>
<dbReference type="NCBIfam" id="TIGR02937">
    <property type="entry name" value="sigma70-ECF"/>
    <property type="match status" value="1"/>
</dbReference>
<evidence type="ECO:0000256" key="2">
    <source>
        <dbReference type="ARBA" id="ARBA00023015"/>
    </source>
</evidence>
<dbReference type="PANTHER" id="PTHR43133">
    <property type="entry name" value="RNA POLYMERASE ECF-TYPE SIGMA FACTO"/>
    <property type="match status" value="1"/>
</dbReference>
<dbReference type="InterPro" id="IPR013249">
    <property type="entry name" value="RNA_pol_sigma70_r4_t2"/>
</dbReference>
<dbReference type="GO" id="GO:0006352">
    <property type="term" value="P:DNA-templated transcription initiation"/>
    <property type="evidence" value="ECO:0007669"/>
    <property type="project" value="InterPro"/>
</dbReference>
<sequence length="185" mass="21929">MLEKIMNGDQKAFSDFYLLWEARIYTYFLNRTGDYIQSQELTQNTFIKIWEYRSTLSTDYNIETQLFRKAKLIYIDWLRMQITLRKRKAAEENYAFQKEAIESNAGQNGGASIPERLEKAISHLPPMRQKVLRLSHLQGYAYKEIARELNISEKTVDNHIHKALKQLRQILSSLLFILLLFSKFL</sequence>
<dbReference type="InterPro" id="IPR039425">
    <property type="entry name" value="RNA_pol_sigma-70-like"/>
</dbReference>
<dbReference type="SUPFAM" id="SSF88946">
    <property type="entry name" value="Sigma2 domain of RNA polymerase sigma factors"/>
    <property type="match status" value="1"/>
</dbReference>
<evidence type="ECO:0000313" key="6">
    <source>
        <dbReference type="EMBL" id="QEC70411.1"/>
    </source>
</evidence>
<dbReference type="Gene3D" id="1.10.1740.10">
    <property type="match status" value="1"/>
</dbReference>
<keyword evidence="2" id="KW-0805">Transcription regulation</keyword>
<dbReference type="KEGG" id="agi:FSB73_00475"/>
<dbReference type="InterPro" id="IPR036388">
    <property type="entry name" value="WH-like_DNA-bd_sf"/>
</dbReference>
<name>A0A5B8VH38_9BACT</name>
<dbReference type="PRINTS" id="PR00038">
    <property type="entry name" value="HTHLUXR"/>
</dbReference>
<comment type="similarity">
    <text evidence="1">Belongs to the sigma-70 factor family. ECF subfamily.</text>
</comment>
<dbReference type="CDD" id="cd06171">
    <property type="entry name" value="Sigma70_r4"/>
    <property type="match status" value="1"/>
</dbReference>
<evidence type="ECO:0000256" key="1">
    <source>
        <dbReference type="ARBA" id="ARBA00010641"/>
    </source>
</evidence>
<dbReference type="Proteomes" id="UP000321291">
    <property type="component" value="Chromosome"/>
</dbReference>
<evidence type="ECO:0000259" key="5">
    <source>
        <dbReference type="SMART" id="SM00421"/>
    </source>
</evidence>
<evidence type="ECO:0000256" key="4">
    <source>
        <dbReference type="ARBA" id="ARBA00023163"/>
    </source>
</evidence>